<evidence type="ECO:0000256" key="8">
    <source>
        <dbReference type="ARBA" id="ARBA00022737"/>
    </source>
</evidence>
<evidence type="ECO:0000313" key="21">
    <source>
        <dbReference type="EMBL" id="KAK3540272.1"/>
    </source>
</evidence>
<dbReference type="SMART" id="SM00369">
    <property type="entry name" value="LRR_TYP"/>
    <property type="match status" value="7"/>
</dbReference>
<comment type="subunit">
    <text evidence="15">Interacts with CASP8, CASP10, KRT8, KRT18, CASP3 and FADD. Homodimerizes and heterodimerizes with DEDD2.</text>
</comment>
<evidence type="ECO:0000256" key="9">
    <source>
        <dbReference type="ARBA" id="ARBA00022843"/>
    </source>
</evidence>
<keyword evidence="4" id="KW-0678">Repressor</keyword>
<dbReference type="InterPro" id="IPR038856">
    <property type="entry name" value="DEDD/DEDD2"/>
</dbReference>
<feature type="domain" description="LRAT" evidence="20">
    <location>
        <begin position="528"/>
        <end position="654"/>
    </location>
</feature>
<dbReference type="GO" id="GO:0003006">
    <property type="term" value="P:developmental process involved in reproduction"/>
    <property type="evidence" value="ECO:0007669"/>
    <property type="project" value="UniProtKB-ARBA"/>
</dbReference>
<comment type="caution">
    <text evidence="21">The sequence shown here is derived from an EMBL/GenBank/DDBJ whole genome shotgun (WGS) entry which is preliminary data.</text>
</comment>
<evidence type="ECO:0000256" key="1">
    <source>
        <dbReference type="ARBA" id="ARBA00004496"/>
    </source>
</evidence>
<evidence type="ECO:0000256" key="15">
    <source>
        <dbReference type="ARBA" id="ARBA00064438"/>
    </source>
</evidence>
<feature type="region of interest" description="Disordered" evidence="17">
    <location>
        <begin position="963"/>
        <end position="986"/>
    </location>
</feature>
<evidence type="ECO:0000256" key="10">
    <source>
        <dbReference type="ARBA" id="ARBA00023015"/>
    </source>
</evidence>
<feature type="compositionally biased region" description="Low complexity" evidence="17">
    <location>
        <begin position="163"/>
        <end position="175"/>
    </location>
</feature>
<dbReference type="FunFam" id="1.10.533.10:FF:000004">
    <property type="entry name" value="Death effector domain-containing protein-like"/>
    <property type="match status" value="1"/>
</dbReference>
<name>A0AAE0R342_9TELE</name>
<evidence type="ECO:0000256" key="17">
    <source>
        <dbReference type="SAM" id="MobiDB-lite"/>
    </source>
</evidence>
<evidence type="ECO:0000256" key="4">
    <source>
        <dbReference type="ARBA" id="ARBA00022491"/>
    </source>
</evidence>
<organism evidence="21 22">
    <name type="scientific">Hemibagrus guttatus</name>
    <dbReference type="NCBI Taxonomy" id="175788"/>
    <lineage>
        <taxon>Eukaryota</taxon>
        <taxon>Metazoa</taxon>
        <taxon>Chordata</taxon>
        <taxon>Craniata</taxon>
        <taxon>Vertebrata</taxon>
        <taxon>Euteleostomi</taxon>
        <taxon>Actinopterygii</taxon>
        <taxon>Neopterygii</taxon>
        <taxon>Teleostei</taxon>
        <taxon>Ostariophysi</taxon>
        <taxon>Siluriformes</taxon>
        <taxon>Bagridae</taxon>
        <taxon>Hemibagrus</taxon>
    </lineage>
</organism>
<dbReference type="SMART" id="SM00013">
    <property type="entry name" value="LRRNT"/>
    <property type="match status" value="1"/>
</dbReference>
<reference evidence="21" key="1">
    <citation type="submission" date="2023-06" db="EMBL/GenBank/DDBJ databases">
        <title>Male Hemibagrus guttatus genome.</title>
        <authorList>
            <person name="Bian C."/>
        </authorList>
    </citation>
    <scope>NUCLEOTIDE SEQUENCE</scope>
    <source>
        <strain evidence="21">Male_cb2023</strain>
        <tissue evidence="21">Muscle</tissue>
    </source>
</reference>
<dbReference type="InterPro" id="IPR032675">
    <property type="entry name" value="LRR_dom_sf"/>
</dbReference>
<evidence type="ECO:0000256" key="7">
    <source>
        <dbReference type="ARBA" id="ARBA00022729"/>
    </source>
</evidence>
<dbReference type="Gene3D" id="1.10.533.10">
    <property type="entry name" value="Death Domain, Fas"/>
    <property type="match status" value="1"/>
</dbReference>
<gene>
    <name evidence="21" type="ORF">QTP70_029388</name>
</gene>
<feature type="compositionally biased region" description="Polar residues" evidence="17">
    <location>
        <begin position="129"/>
        <end position="162"/>
    </location>
</feature>
<dbReference type="Pfam" id="PF01335">
    <property type="entry name" value="DED"/>
    <property type="match status" value="1"/>
</dbReference>
<dbReference type="PROSITE" id="PS51934">
    <property type="entry name" value="LRAT"/>
    <property type="match status" value="1"/>
</dbReference>
<keyword evidence="6" id="KW-0053">Apoptosis</keyword>
<dbReference type="Pfam" id="PF13855">
    <property type="entry name" value="LRR_8"/>
    <property type="match status" value="2"/>
</dbReference>
<evidence type="ECO:0000256" key="16">
    <source>
        <dbReference type="ARBA" id="ARBA00074207"/>
    </source>
</evidence>
<comment type="subcellular location">
    <subcellularLocation>
        <location evidence="1">Cytoplasm</location>
    </subcellularLocation>
    <subcellularLocation>
        <location evidence="2">Nucleus</location>
        <location evidence="2">Nucleolus</location>
    </subcellularLocation>
</comment>
<accession>A0AAE0R342</accession>
<dbReference type="SMART" id="SM00364">
    <property type="entry name" value="LRR_BAC"/>
    <property type="match status" value="3"/>
</dbReference>
<proteinExistence type="predicted"/>
<dbReference type="PANTHER" id="PTHR15205:SF2">
    <property type="entry name" value="DEATH EFFECTOR DOMAIN-CONTAINING PROTEIN"/>
    <property type="match status" value="1"/>
</dbReference>
<feature type="chain" id="PRO_5043859939" description="Death effector domain-containing protein" evidence="18">
    <location>
        <begin position="21"/>
        <end position="1141"/>
    </location>
</feature>
<feature type="signal peptide" evidence="18">
    <location>
        <begin position="1"/>
        <end position="20"/>
    </location>
</feature>
<evidence type="ECO:0000256" key="2">
    <source>
        <dbReference type="ARBA" id="ARBA00004604"/>
    </source>
</evidence>
<dbReference type="PANTHER" id="PTHR15205">
    <property type="entry name" value="DEATH EFFECTOR DOMAIN-CONTAINING PROTEIN"/>
    <property type="match status" value="1"/>
</dbReference>
<comment type="function">
    <text evidence="14">A scaffold protein that directs CASP3 to certain substrates and facilitates their ordered degradation during apoptosis. May also play a role in mediating CASP3 cleavage of KRT18. Regulates degradation of intermediate filaments during apoptosis. May play a role in the general transcription machinery in the nucleus and might be an important regulator of the activity of GTF3C3. Inhibits DNA transcription in vitro.</text>
</comment>
<keyword evidence="11" id="KW-0238">DNA-binding</keyword>
<evidence type="ECO:0000256" key="14">
    <source>
        <dbReference type="ARBA" id="ARBA00056861"/>
    </source>
</evidence>
<feature type="compositionally biased region" description="Low complexity" evidence="17">
    <location>
        <begin position="786"/>
        <end position="814"/>
    </location>
</feature>
<dbReference type="InterPro" id="IPR007053">
    <property type="entry name" value="LRAT_dom"/>
</dbReference>
<dbReference type="PRINTS" id="PR01217">
    <property type="entry name" value="PRICHEXTENSN"/>
</dbReference>
<feature type="region of interest" description="Disordered" evidence="17">
    <location>
        <begin position="736"/>
        <end position="817"/>
    </location>
</feature>
<feature type="region of interest" description="Disordered" evidence="17">
    <location>
        <begin position="129"/>
        <end position="253"/>
    </location>
</feature>
<evidence type="ECO:0000256" key="6">
    <source>
        <dbReference type="ARBA" id="ARBA00022703"/>
    </source>
</evidence>
<dbReference type="SUPFAM" id="SSF47986">
    <property type="entry name" value="DEATH domain"/>
    <property type="match status" value="1"/>
</dbReference>
<dbReference type="InterPro" id="IPR000372">
    <property type="entry name" value="LRRNT"/>
</dbReference>
<dbReference type="Pfam" id="PF20694">
    <property type="entry name" value="TRADD-like_N"/>
    <property type="match status" value="1"/>
</dbReference>
<evidence type="ECO:0000256" key="5">
    <source>
        <dbReference type="ARBA" id="ARBA00022614"/>
    </source>
</evidence>
<evidence type="ECO:0000256" key="3">
    <source>
        <dbReference type="ARBA" id="ARBA00022490"/>
    </source>
</evidence>
<protein>
    <recommendedName>
        <fullName evidence="16">Death effector domain-containing protein</fullName>
    </recommendedName>
</protein>
<dbReference type="EMBL" id="JAUCMX010000007">
    <property type="protein sequence ID" value="KAK3540272.1"/>
    <property type="molecule type" value="Genomic_DNA"/>
</dbReference>
<keyword evidence="22" id="KW-1185">Reference proteome</keyword>
<dbReference type="PROSITE" id="PS50168">
    <property type="entry name" value="DED"/>
    <property type="match status" value="1"/>
</dbReference>
<dbReference type="InterPro" id="IPR003591">
    <property type="entry name" value="Leu-rich_rpt_typical-subtyp"/>
</dbReference>
<dbReference type="InterPro" id="IPR001611">
    <property type="entry name" value="Leu-rich_rpt"/>
</dbReference>
<feature type="compositionally biased region" description="Polar residues" evidence="17">
    <location>
        <begin position="176"/>
        <end position="253"/>
    </location>
</feature>
<dbReference type="GO" id="GO:0005737">
    <property type="term" value="C:cytoplasm"/>
    <property type="evidence" value="ECO:0007669"/>
    <property type="project" value="UniProtKB-SubCell"/>
</dbReference>
<feature type="domain" description="DED" evidence="19">
    <location>
        <begin position="833"/>
        <end position="911"/>
    </location>
</feature>
<evidence type="ECO:0000313" key="22">
    <source>
        <dbReference type="Proteomes" id="UP001274896"/>
    </source>
</evidence>
<dbReference type="SMART" id="SM00031">
    <property type="entry name" value="DED"/>
    <property type="match status" value="1"/>
</dbReference>
<dbReference type="Gene3D" id="3.80.10.10">
    <property type="entry name" value="Ribonuclease Inhibitor"/>
    <property type="match status" value="2"/>
</dbReference>
<dbReference type="Gene3D" id="3.90.1720.10">
    <property type="entry name" value="endopeptidase domain like (from Nostoc punctiforme)"/>
    <property type="match status" value="1"/>
</dbReference>
<keyword evidence="10" id="KW-0805">Transcription regulation</keyword>
<dbReference type="PROSITE" id="PS51450">
    <property type="entry name" value="LRR"/>
    <property type="match status" value="3"/>
</dbReference>
<dbReference type="AlphaFoldDB" id="A0AAE0R342"/>
<dbReference type="InterPro" id="IPR001875">
    <property type="entry name" value="DED_dom"/>
</dbReference>
<evidence type="ECO:0000259" key="19">
    <source>
        <dbReference type="PROSITE" id="PS50168"/>
    </source>
</evidence>
<dbReference type="GO" id="GO:0008625">
    <property type="term" value="P:extrinsic apoptotic signaling pathway via death domain receptors"/>
    <property type="evidence" value="ECO:0007669"/>
    <property type="project" value="TreeGrafter"/>
</dbReference>
<dbReference type="SUPFAM" id="SSF52058">
    <property type="entry name" value="L domain-like"/>
    <property type="match status" value="2"/>
</dbReference>
<feature type="compositionally biased region" description="Polar residues" evidence="17">
    <location>
        <begin position="763"/>
        <end position="774"/>
    </location>
</feature>
<keyword evidence="3" id="KW-0963">Cytoplasm</keyword>
<evidence type="ECO:0000256" key="12">
    <source>
        <dbReference type="ARBA" id="ARBA00023163"/>
    </source>
</evidence>
<keyword evidence="13" id="KW-0539">Nucleus</keyword>
<evidence type="ECO:0000256" key="18">
    <source>
        <dbReference type="SAM" id="SignalP"/>
    </source>
</evidence>
<dbReference type="InterPro" id="IPR011029">
    <property type="entry name" value="DEATH-like_dom_sf"/>
</dbReference>
<evidence type="ECO:0000256" key="13">
    <source>
        <dbReference type="ARBA" id="ARBA00023242"/>
    </source>
</evidence>
<dbReference type="InterPro" id="IPR049341">
    <property type="entry name" value="TRADD-like_N"/>
</dbReference>
<evidence type="ECO:0000256" key="11">
    <source>
        <dbReference type="ARBA" id="ARBA00023125"/>
    </source>
</evidence>
<keyword evidence="7 18" id="KW-0732">Signal</keyword>
<evidence type="ECO:0000259" key="20">
    <source>
        <dbReference type="PROSITE" id="PS51934"/>
    </source>
</evidence>
<dbReference type="GO" id="GO:0042981">
    <property type="term" value="P:regulation of apoptotic process"/>
    <property type="evidence" value="ECO:0007669"/>
    <property type="project" value="InterPro"/>
</dbReference>
<keyword evidence="8" id="KW-0677">Repeat</keyword>
<dbReference type="Pfam" id="PF04970">
    <property type="entry name" value="LRAT"/>
    <property type="match status" value="1"/>
</dbReference>
<dbReference type="GO" id="GO:0005730">
    <property type="term" value="C:nucleolus"/>
    <property type="evidence" value="ECO:0007669"/>
    <property type="project" value="UniProtKB-SubCell"/>
</dbReference>
<dbReference type="CDD" id="cd08790">
    <property type="entry name" value="DED_DEDD"/>
    <property type="match status" value="1"/>
</dbReference>
<keyword evidence="9" id="KW-0832">Ubl conjugation</keyword>
<sequence>MTTVVVITMLLSASLLLSSALPFQQTGFWDFGEDIDVRDLMTMMMKDQEEGSAFEEVPQPETPTCPFGCVCHLKVVQCSDLGLIYVPSSIPSDTLLLDLQCNGITELREGDFKGLSNLYTITLTLNPEPQTQILNPEPQTQTLNPEPQTQTLNPEPQTQSLNPEPQTQTPEPQTQSLNPEPQRMTQTLNPEPQTQTLNPEPQTLNPEPQTQTLNPEPQTQTLNPETQTMTKTLNPEPQTMTHSLNPKPQTQTQTHYTSFKFGVTRPIPGLWALILRSNLISQIHPRAFLPLKRLQKLYISHNLLTSIPRNLPSSLVELRIHDNRIRKVAAGTFSALGNMHVIEMGRNPIHNSGFEPGAFKGLKLNYLRISEARLSGVPKDLPASLHELHLDHNEIQAIELEDLSRYKQLQRLGLGSNHIRHIERGALSYLPSLRELHLDHNRLSSIPSGLSSMKYLQVVYLHTNNITSVKVNDFCPTGFGVKKVFYNGISLFGNPIEYWEIQPATFRCVTDSMAVAEIEASAHFGDLIEFLYPIGYSHWGVYDGDGYVIHFAVADETQIMNTFRGYLQTMFPVCGDLLLGETRIRRQHLGEVNVPKGARILVNNSRHSFTPSEPEEMKRRRDSLLDKQLPYHLFNQNCEHFATFVRFGKAVCNQIPGKTKNKECEEATKVFADIVWRETSTSINFFSNLSNSSSSVGSDHTGQPFLPTCINTLIYRLLKAHFQHQRDPGLINDLQQSEAGGESRAPRVQNPVLISRKSHHPASPSSWRRVMTSQRLRHATRALPAPQSSSSRSSSSRSGPSTSQGVSQSAASSSRSHHTWPEEAVYDAYGLYSLHRMFDIVGTHLTHRDVRVLSFLSVDVIDEYERGGIRDGRDFLLALERQGRCDETNFRHILQLLRIITRHDLLPYVTLRKRQTVCPDPVDQYLEETSVRYIVPRGSRTESPQVTPHRCAGPHPVLHCPSPAACQPHPKPATPTPNRKRKRAHSVADCREKQTCDIRLRVRAEYCQHDSALQGNVFSNKQEAVERQFERFNQANTILKSRDLGSIICDIKFSELTYLDAFWRDYINGSLLEALKGVFITDSLKQAVGHEAIKLLVNVDEEDYQAGRRKLLRNLMMGGGAGTGLGSGPGSGPAGQGVGTS</sequence>
<keyword evidence="12" id="KW-0804">Transcription</keyword>
<dbReference type="GO" id="GO:0003677">
    <property type="term" value="F:DNA binding"/>
    <property type="evidence" value="ECO:0007669"/>
    <property type="project" value="UniProtKB-KW"/>
</dbReference>
<dbReference type="Proteomes" id="UP001274896">
    <property type="component" value="Unassembled WGS sequence"/>
</dbReference>
<feature type="region of interest" description="Disordered" evidence="17">
    <location>
        <begin position="1122"/>
        <end position="1141"/>
    </location>
</feature>
<dbReference type="Pfam" id="PF01462">
    <property type="entry name" value="LRRNT"/>
    <property type="match status" value="1"/>
</dbReference>
<keyword evidence="5" id="KW-0433">Leucine-rich repeat</keyword>